<dbReference type="PROSITE" id="PS00892">
    <property type="entry name" value="HIT_1"/>
    <property type="match status" value="1"/>
</dbReference>
<proteinExistence type="predicted"/>
<reference evidence="2" key="1">
    <citation type="submission" date="2013-08" db="EMBL/GenBank/DDBJ databases">
        <authorList>
            <person name="Mendez C."/>
            <person name="Richter M."/>
            <person name="Ferrer M."/>
            <person name="Sanchez J."/>
        </authorList>
    </citation>
    <scope>NUCLEOTIDE SEQUENCE</scope>
</reference>
<accession>T0Y3P0</accession>
<dbReference type="PANTHER" id="PTHR46648">
    <property type="entry name" value="HIT FAMILY PROTEIN 1"/>
    <property type="match status" value="1"/>
</dbReference>
<dbReference type="Gene3D" id="3.30.428.10">
    <property type="entry name" value="HIT-like"/>
    <property type="match status" value="1"/>
</dbReference>
<dbReference type="PROSITE" id="PS51084">
    <property type="entry name" value="HIT_2"/>
    <property type="match status" value="1"/>
</dbReference>
<dbReference type="AlphaFoldDB" id="T0Y3P0"/>
<organism evidence="2">
    <name type="scientific">mine drainage metagenome</name>
    <dbReference type="NCBI Taxonomy" id="410659"/>
    <lineage>
        <taxon>unclassified sequences</taxon>
        <taxon>metagenomes</taxon>
        <taxon>ecological metagenomes</taxon>
    </lineage>
</organism>
<dbReference type="PANTHER" id="PTHR46648:SF1">
    <property type="entry name" value="ADENOSINE 5'-MONOPHOSPHORAMIDASE HNT1"/>
    <property type="match status" value="1"/>
</dbReference>
<evidence type="ECO:0000313" key="2">
    <source>
        <dbReference type="EMBL" id="EQD29676.1"/>
    </source>
</evidence>
<reference evidence="2" key="2">
    <citation type="journal article" date="2014" name="ISME J.">
        <title>Microbial stratification in low pH oxic and suboxic macroscopic growths along an acid mine drainage.</title>
        <authorList>
            <person name="Mendez-Garcia C."/>
            <person name="Mesa V."/>
            <person name="Sprenger R.R."/>
            <person name="Richter M."/>
            <person name="Diez M.S."/>
            <person name="Solano J."/>
            <person name="Bargiela R."/>
            <person name="Golyshina O.V."/>
            <person name="Manteca A."/>
            <person name="Ramos J.L."/>
            <person name="Gallego J.R."/>
            <person name="Llorente I."/>
            <person name="Martins Dos Santos V.A."/>
            <person name="Jensen O.N."/>
            <person name="Pelaez A.I."/>
            <person name="Sanchez J."/>
            <person name="Ferrer M."/>
        </authorList>
    </citation>
    <scope>NUCLEOTIDE SEQUENCE</scope>
</reference>
<dbReference type="InterPro" id="IPR019808">
    <property type="entry name" value="Histidine_triad_CS"/>
</dbReference>
<dbReference type="InterPro" id="IPR011146">
    <property type="entry name" value="HIT-like"/>
</dbReference>
<dbReference type="InterPro" id="IPR001310">
    <property type="entry name" value="Histidine_triad_HIT"/>
</dbReference>
<name>T0Y3P0_9ZZZZ</name>
<dbReference type="Pfam" id="PF01230">
    <property type="entry name" value="HIT"/>
    <property type="match status" value="1"/>
</dbReference>
<dbReference type="EMBL" id="AUZY01012492">
    <property type="protein sequence ID" value="EQD29676.1"/>
    <property type="molecule type" value="Genomic_DNA"/>
</dbReference>
<gene>
    <name evidence="2" type="ORF">B1B_18651</name>
</gene>
<dbReference type="GO" id="GO:0009117">
    <property type="term" value="P:nucleotide metabolic process"/>
    <property type="evidence" value="ECO:0007669"/>
    <property type="project" value="TreeGrafter"/>
</dbReference>
<evidence type="ECO:0000259" key="1">
    <source>
        <dbReference type="PROSITE" id="PS51084"/>
    </source>
</evidence>
<dbReference type="GO" id="GO:0003824">
    <property type="term" value="F:catalytic activity"/>
    <property type="evidence" value="ECO:0007669"/>
    <property type="project" value="InterPro"/>
</dbReference>
<protein>
    <submittedName>
        <fullName evidence="2">Histidine triad (HIT) protein</fullName>
    </submittedName>
</protein>
<feature type="domain" description="HIT" evidence="1">
    <location>
        <begin position="1"/>
        <end position="63"/>
    </location>
</feature>
<feature type="non-terminal residue" evidence="2">
    <location>
        <position position="1"/>
    </location>
</feature>
<sequence>PRLTDLAPEEYAPYIGALATVCRRAERLSPDYNVTLNQGAAAGQIVFHLHFHVIPRYGEANPFNPSARKRLSEEEARALVAELSPP</sequence>
<comment type="caution">
    <text evidence="2">The sequence shown here is derived from an EMBL/GenBank/DDBJ whole genome shotgun (WGS) entry which is preliminary data.</text>
</comment>
<dbReference type="InterPro" id="IPR036265">
    <property type="entry name" value="HIT-like_sf"/>
</dbReference>
<dbReference type="SUPFAM" id="SSF54197">
    <property type="entry name" value="HIT-like"/>
    <property type="match status" value="1"/>
</dbReference>